<feature type="region of interest" description="Disordered" evidence="1">
    <location>
        <begin position="174"/>
        <end position="200"/>
    </location>
</feature>
<dbReference type="AlphaFoldDB" id="A0A316AF33"/>
<keyword evidence="3" id="KW-1185">Reference proteome</keyword>
<accession>A0A316AF33</accession>
<dbReference type="EMBL" id="QGDQ01000001">
    <property type="protein sequence ID" value="PWJ56211.1"/>
    <property type="molecule type" value="Genomic_DNA"/>
</dbReference>
<evidence type="ECO:0000256" key="1">
    <source>
        <dbReference type="SAM" id="MobiDB-lite"/>
    </source>
</evidence>
<proteinExistence type="predicted"/>
<comment type="caution">
    <text evidence="2">The sequence shown here is derived from an EMBL/GenBank/DDBJ whole genome shotgun (WGS) entry which is preliminary data.</text>
</comment>
<organism evidence="2 3">
    <name type="scientific">Quadrisphaera granulorum</name>
    <dbReference type="NCBI Taxonomy" id="317664"/>
    <lineage>
        <taxon>Bacteria</taxon>
        <taxon>Bacillati</taxon>
        <taxon>Actinomycetota</taxon>
        <taxon>Actinomycetes</taxon>
        <taxon>Kineosporiales</taxon>
        <taxon>Kineosporiaceae</taxon>
        <taxon>Quadrisphaera</taxon>
    </lineage>
</organism>
<feature type="region of interest" description="Disordered" evidence="1">
    <location>
        <begin position="236"/>
        <end position="277"/>
    </location>
</feature>
<evidence type="ECO:0000313" key="3">
    <source>
        <dbReference type="Proteomes" id="UP000245469"/>
    </source>
</evidence>
<protein>
    <submittedName>
        <fullName evidence="2">Uncharacterized protein</fullName>
    </submittedName>
</protein>
<reference evidence="2 3" key="1">
    <citation type="submission" date="2018-03" db="EMBL/GenBank/DDBJ databases">
        <title>Genomic Encyclopedia of Archaeal and Bacterial Type Strains, Phase II (KMG-II): from individual species to whole genera.</title>
        <authorList>
            <person name="Goeker M."/>
        </authorList>
    </citation>
    <scope>NUCLEOTIDE SEQUENCE [LARGE SCALE GENOMIC DNA]</scope>
    <source>
        <strain evidence="2 3">DSM 44889</strain>
    </source>
</reference>
<sequence>MSDGRGDGRTPRRVLQRRDGEDLVGRLHERVDACGGFEACVRSAPGDVDGEGAATLACGLQGAVVTGALEHEDCTARQGALLEERAGRAGTDLFVGSDEHLDPGQVIEGGQTVHGLDQSSEHVEDTRAGCPSVVHGEGAQRRGAEGKDGVVVTEDEHPGLTRARPVNVGAGLAVDEPRASTEATFEQGGNSDRRRGHGGDVARGRLDVHQRLEVLEHCLDAQRGHPGILPVQPTTWSRAVLRRTASDRSEARPAATSASRAPASPRRGVPAAPTLDQ</sequence>
<feature type="region of interest" description="Disordered" evidence="1">
    <location>
        <begin position="1"/>
        <end position="20"/>
    </location>
</feature>
<feature type="compositionally biased region" description="Low complexity" evidence="1">
    <location>
        <begin position="252"/>
        <end position="277"/>
    </location>
</feature>
<evidence type="ECO:0000313" key="2">
    <source>
        <dbReference type="EMBL" id="PWJ56211.1"/>
    </source>
</evidence>
<feature type="compositionally biased region" description="Polar residues" evidence="1">
    <location>
        <begin position="181"/>
        <end position="190"/>
    </location>
</feature>
<name>A0A316AF33_9ACTN</name>
<feature type="compositionally biased region" description="Basic and acidic residues" evidence="1">
    <location>
        <begin position="191"/>
        <end position="200"/>
    </location>
</feature>
<gene>
    <name evidence="2" type="ORF">BXY45_101186</name>
</gene>
<dbReference type="Proteomes" id="UP000245469">
    <property type="component" value="Unassembled WGS sequence"/>
</dbReference>